<evidence type="ECO:0000256" key="5">
    <source>
        <dbReference type="ARBA" id="ARBA00023040"/>
    </source>
</evidence>
<evidence type="ECO:0000256" key="6">
    <source>
        <dbReference type="ARBA" id="ARBA00023136"/>
    </source>
</evidence>
<feature type="chain" id="PRO_5042285895" evidence="12">
    <location>
        <begin position="25"/>
        <end position="375"/>
    </location>
</feature>
<keyword evidence="5 10" id="KW-0297">G-protein coupled receptor</keyword>
<feature type="domain" description="G-protein coupled receptors family 1 profile" evidence="13">
    <location>
        <begin position="75"/>
        <end position="321"/>
    </location>
</feature>
<feature type="transmembrane region" description="Helical" evidence="11">
    <location>
        <begin position="96"/>
        <end position="115"/>
    </location>
</feature>
<keyword evidence="15" id="KW-1185">Reference proteome</keyword>
<dbReference type="PANTHER" id="PTHR10489:SF635">
    <property type="entry name" value="C-C CHEMOKINE RECEPTOR TYPE 7"/>
    <property type="match status" value="1"/>
</dbReference>
<dbReference type="GO" id="GO:0038117">
    <property type="term" value="F:C-C motif chemokine 19 receptor activity"/>
    <property type="evidence" value="ECO:0007669"/>
    <property type="project" value="TreeGrafter"/>
</dbReference>
<evidence type="ECO:0000259" key="13">
    <source>
        <dbReference type="PROSITE" id="PS50262"/>
    </source>
</evidence>
<dbReference type="PROSITE" id="PS50262">
    <property type="entry name" value="G_PROTEIN_RECEP_F1_2"/>
    <property type="match status" value="1"/>
</dbReference>
<organism evidence="14 15">
    <name type="scientific">Pelobates cultripes</name>
    <name type="common">Western spadefoot toad</name>
    <dbReference type="NCBI Taxonomy" id="61616"/>
    <lineage>
        <taxon>Eukaryota</taxon>
        <taxon>Metazoa</taxon>
        <taxon>Chordata</taxon>
        <taxon>Craniata</taxon>
        <taxon>Vertebrata</taxon>
        <taxon>Euteleostomi</taxon>
        <taxon>Amphibia</taxon>
        <taxon>Batrachia</taxon>
        <taxon>Anura</taxon>
        <taxon>Pelobatoidea</taxon>
        <taxon>Pelobatidae</taxon>
        <taxon>Pelobates</taxon>
    </lineage>
</organism>
<evidence type="ECO:0000256" key="2">
    <source>
        <dbReference type="ARBA" id="ARBA00022475"/>
    </source>
</evidence>
<dbReference type="GO" id="GO:0007204">
    <property type="term" value="P:positive regulation of cytosolic calcium ion concentration"/>
    <property type="evidence" value="ECO:0007669"/>
    <property type="project" value="TreeGrafter"/>
</dbReference>
<dbReference type="SUPFAM" id="SSF81321">
    <property type="entry name" value="Family A G protein-coupled receptor-like"/>
    <property type="match status" value="1"/>
</dbReference>
<comment type="subcellular location">
    <subcellularLocation>
        <location evidence="1">Cell membrane</location>
        <topology evidence="1">Multi-pass membrane protein</topology>
    </subcellularLocation>
</comment>
<keyword evidence="6 11" id="KW-0472">Membrane</keyword>
<evidence type="ECO:0000256" key="3">
    <source>
        <dbReference type="ARBA" id="ARBA00022692"/>
    </source>
</evidence>
<dbReference type="Pfam" id="PF00001">
    <property type="entry name" value="7tm_1"/>
    <property type="match status" value="1"/>
</dbReference>
<dbReference type="AlphaFoldDB" id="A0AAD1SKX0"/>
<dbReference type="GO" id="GO:0019722">
    <property type="term" value="P:calcium-mediated signaling"/>
    <property type="evidence" value="ECO:0007669"/>
    <property type="project" value="TreeGrafter"/>
</dbReference>
<dbReference type="InterPro" id="IPR001718">
    <property type="entry name" value="Chemokine_CCR7"/>
</dbReference>
<keyword evidence="9 10" id="KW-0807">Transducer</keyword>
<dbReference type="PRINTS" id="PR00641">
    <property type="entry name" value="CHEMOKINER7"/>
</dbReference>
<evidence type="ECO:0000256" key="8">
    <source>
        <dbReference type="ARBA" id="ARBA00023180"/>
    </source>
</evidence>
<evidence type="ECO:0000256" key="12">
    <source>
        <dbReference type="SAM" id="SignalP"/>
    </source>
</evidence>
<feature type="transmembrane region" description="Helical" evidence="11">
    <location>
        <begin position="177"/>
        <end position="196"/>
    </location>
</feature>
<accession>A0AAD1SKX0</accession>
<evidence type="ECO:0000313" key="14">
    <source>
        <dbReference type="EMBL" id="CAH2302214.1"/>
    </source>
</evidence>
<dbReference type="PRINTS" id="PR00657">
    <property type="entry name" value="CCCHEMOKINER"/>
</dbReference>
<keyword evidence="2" id="KW-1003">Cell membrane</keyword>
<dbReference type="InterPro" id="IPR017452">
    <property type="entry name" value="GPCR_Rhodpsn_7TM"/>
</dbReference>
<evidence type="ECO:0000256" key="4">
    <source>
        <dbReference type="ARBA" id="ARBA00022989"/>
    </source>
</evidence>
<dbReference type="PANTHER" id="PTHR10489">
    <property type="entry name" value="CELL ADHESION MOLECULE"/>
    <property type="match status" value="1"/>
</dbReference>
<dbReference type="InterPro" id="IPR050119">
    <property type="entry name" value="CCR1-9-like"/>
</dbReference>
<evidence type="ECO:0000256" key="10">
    <source>
        <dbReference type="RuleBase" id="RU000688"/>
    </source>
</evidence>
<dbReference type="PROSITE" id="PS00237">
    <property type="entry name" value="G_PROTEIN_RECEP_F1_1"/>
    <property type="match status" value="1"/>
</dbReference>
<feature type="transmembrane region" description="Helical" evidence="11">
    <location>
        <begin position="258"/>
        <end position="278"/>
    </location>
</feature>
<reference evidence="14" key="1">
    <citation type="submission" date="2022-03" db="EMBL/GenBank/DDBJ databases">
        <authorList>
            <person name="Alioto T."/>
            <person name="Alioto T."/>
            <person name="Gomez Garrido J."/>
        </authorList>
    </citation>
    <scope>NUCLEOTIDE SEQUENCE</scope>
</reference>
<dbReference type="GO" id="GO:0060326">
    <property type="term" value="P:cell chemotaxis"/>
    <property type="evidence" value="ECO:0007669"/>
    <property type="project" value="TreeGrafter"/>
</dbReference>
<evidence type="ECO:0000256" key="9">
    <source>
        <dbReference type="ARBA" id="ARBA00023224"/>
    </source>
</evidence>
<keyword evidence="3 10" id="KW-0812">Transmembrane</keyword>
<keyword evidence="7 10" id="KW-0675">Receptor</keyword>
<sequence>MSRNMLRFTLTISSLLVISQQCVGEYTTPADDEADNFTIDYYGFEEQCKKKEVREFRSIFLPVMFVMIFLVGLAGNGLVMLRYFYFKRLKTGTDYYMMNLAIADMLFLLTLPFWAFSVASDWAFGNKMCKIIYCLYKMSFFSGMFLLMCVSFERYFAIVHSPSAHRHRTKTVLISKLSCVGIWVVAFILSIPELIYSGIKARNNLTKCVILSEEINSLTIQLKIAQMFFGFILPLFIMSFCYSMIINRLLQARNFEKYKAIKVIIAIVIVFVVFQLPYNSVIVIKTISNTTDCKLSKQLDIADDVTYTLACFRCCLNPFLYVIIGIKFRNDLCKLFKDIGCMSQEKLSEWSTAVKPSKRTSFALETTETSTTYSP</sequence>
<dbReference type="FunFam" id="1.20.1070.10:FF:000035">
    <property type="entry name" value="C-C chemokine receptor type 6"/>
    <property type="match status" value="1"/>
</dbReference>
<keyword evidence="4 11" id="KW-1133">Transmembrane helix</keyword>
<dbReference type="GO" id="GO:0006954">
    <property type="term" value="P:inflammatory response"/>
    <property type="evidence" value="ECO:0007669"/>
    <property type="project" value="InterPro"/>
</dbReference>
<dbReference type="InterPro" id="IPR000355">
    <property type="entry name" value="Chemokine_rcpt"/>
</dbReference>
<comment type="similarity">
    <text evidence="10">Belongs to the G-protein coupled receptor 1 family.</text>
</comment>
<dbReference type="Proteomes" id="UP001295444">
    <property type="component" value="Chromosome 06"/>
</dbReference>
<feature type="transmembrane region" description="Helical" evidence="11">
    <location>
        <begin position="224"/>
        <end position="246"/>
    </location>
</feature>
<feature type="transmembrane region" description="Helical" evidence="11">
    <location>
        <begin position="59"/>
        <end position="84"/>
    </location>
</feature>
<protein>
    <submittedName>
        <fullName evidence="14">C-C chemokine receptor type 7</fullName>
    </submittedName>
</protein>
<keyword evidence="12" id="KW-0732">Signal</keyword>
<gene>
    <name evidence="14" type="ORF">PECUL_23A006927</name>
</gene>
<dbReference type="GO" id="GO:0009897">
    <property type="term" value="C:external side of plasma membrane"/>
    <property type="evidence" value="ECO:0007669"/>
    <property type="project" value="TreeGrafter"/>
</dbReference>
<dbReference type="InterPro" id="IPR000276">
    <property type="entry name" value="GPCR_Rhodpsn"/>
</dbReference>
<feature type="transmembrane region" description="Helical" evidence="11">
    <location>
        <begin position="135"/>
        <end position="156"/>
    </location>
</feature>
<evidence type="ECO:0000256" key="1">
    <source>
        <dbReference type="ARBA" id="ARBA00004651"/>
    </source>
</evidence>
<evidence type="ECO:0000256" key="7">
    <source>
        <dbReference type="ARBA" id="ARBA00023170"/>
    </source>
</evidence>
<evidence type="ECO:0000313" key="15">
    <source>
        <dbReference type="Proteomes" id="UP001295444"/>
    </source>
</evidence>
<dbReference type="PRINTS" id="PR00237">
    <property type="entry name" value="GPCRRHODOPSN"/>
</dbReference>
<keyword evidence="8" id="KW-0325">Glycoprotein</keyword>
<evidence type="ECO:0000256" key="11">
    <source>
        <dbReference type="SAM" id="Phobius"/>
    </source>
</evidence>
<name>A0AAD1SKX0_PELCU</name>
<dbReference type="Gene3D" id="1.20.1070.10">
    <property type="entry name" value="Rhodopsin 7-helix transmembrane proteins"/>
    <property type="match status" value="1"/>
</dbReference>
<dbReference type="GO" id="GO:0006955">
    <property type="term" value="P:immune response"/>
    <property type="evidence" value="ECO:0007669"/>
    <property type="project" value="InterPro"/>
</dbReference>
<dbReference type="GO" id="GO:0035757">
    <property type="term" value="F:chemokine (C-C motif) ligand 19 binding"/>
    <property type="evidence" value="ECO:0007669"/>
    <property type="project" value="TreeGrafter"/>
</dbReference>
<feature type="signal peptide" evidence="12">
    <location>
        <begin position="1"/>
        <end position="24"/>
    </location>
</feature>
<dbReference type="EMBL" id="OW240917">
    <property type="protein sequence ID" value="CAH2302214.1"/>
    <property type="molecule type" value="Genomic_DNA"/>
</dbReference>
<dbReference type="GO" id="GO:0035758">
    <property type="term" value="F:chemokine (C-C motif) ligand 21 binding"/>
    <property type="evidence" value="ECO:0007669"/>
    <property type="project" value="TreeGrafter"/>
</dbReference>
<proteinExistence type="inferred from homology"/>